<dbReference type="InterPro" id="IPR017924">
    <property type="entry name" value="RNA-binding_YhbY"/>
</dbReference>
<keyword evidence="1 2" id="KW-0694">RNA-binding</keyword>
<gene>
    <name evidence="4" type="ORF">SAMN00017405_0861</name>
</gene>
<evidence type="ECO:0000256" key="2">
    <source>
        <dbReference type="PROSITE-ProRule" id="PRU00626"/>
    </source>
</evidence>
<sequence length="97" mass="10911">MLTGKQRRFLKALGIALDPILQIGKSGVSEMVVNSLEEALAARELVKVKVLNNCPQEPKFVGEEMAKLTDAYLVQKIGRNLIFYRRSKDKPSIELPR</sequence>
<evidence type="ECO:0000313" key="5">
    <source>
        <dbReference type="Proteomes" id="UP000192731"/>
    </source>
</evidence>
<dbReference type="EMBL" id="FWWT01000005">
    <property type="protein sequence ID" value="SMB80339.1"/>
    <property type="molecule type" value="Genomic_DNA"/>
</dbReference>
<accession>A0A1W1UH24</accession>
<protein>
    <submittedName>
        <fullName evidence="4">RNA-binding protein</fullName>
    </submittedName>
</protein>
<reference evidence="4 5" key="1">
    <citation type="submission" date="2017-04" db="EMBL/GenBank/DDBJ databases">
        <authorList>
            <person name="Afonso C.L."/>
            <person name="Miller P.J."/>
            <person name="Scott M.A."/>
            <person name="Spackman E."/>
            <person name="Goraichik I."/>
            <person name="Dimitrov K.M."/>
            <person name="Suarez D.L."/>
            <person name="Swayne D.E."/>
        </authorList>
    </citation>
    <scope>NUCLEOTIDE SEQUENCE [LARGE SCALE GENOMIC DNA]</scope>
    <source>
        <strain evidence="4 5">DSM 11270</strain>
    </source>
</reference>
<dbReference type="PROSITE" id="PS51295">
    <property type="entry name" value="CRM"/>
    <property type="match status" value="1"/>
</dbReference>
<dbReference type="InterPro" id="IPR035920">
    <property type="entry name" value="YhbY-like_sf"/>
</dbReference>
<dbReference type="GO" id="GO:0003723">
    <property type="term" value="F:RNA binding"/>
    <property type="evidence" value="ECO:0007669"/>
    <property type="project" value="UniProtKB-UniRule"/>
</dbReference>
<dbReference type="Proteomes" id="UP000192731">
    <property type="component" value="Unassembled WGS sequence"/>
</dbReference>
<dbReference type="Pfam" id="PF01985">
    <property type="entry name" value="CRS1_YhbY"/>
    <property type="match status" value="1"/>
</dbReference>
<dbReference type="AlphaFoldDB" id="A0A1W1UH24"/>
<dbReference type="OrthoDB" id="9797519at2"/>
<name>A0A1W1UH24_DESTI</name>
<proteinExistence type="predicted"/>
<feature type="domain" description="CRM" evidence="3">
    <location>
        <begin position="1"/>
        <end position="96"/>
    </location>
</feature>
<dbReference type="PANTHER" id="PTHR40065">
    <property type="entry name" value="RNA-BINDING PROTEIN YHBY"/>
    <property type="match status" value="1"/>
</dbReference>
<dbReference type="InterPro" id="IPR051925">
    <property type="entry name" value="RNA-binding_domain"/>
</dbReference>
<organism evidence="4 5">
    <name type="scientific">Desulfonispora thiosulfatigenes DSM 11270</name>
    <dbReference type="NCBI Taxonomy" id="656914"/>
    <lineage>
        <taxon>Bacteria</taxon>
        <taxon>Bacillati</taxon>
        <taxon>Bacillota</taxon>
        <taxon>Clostridia</taxon>
        <taxon>Eubacteriales</taxon>
        <taxon>Peptococcaceae</taxon>
        <taxon>Desulfonispora</taxon>
    </lineage>
</organism>
<dbReference type="InterPro" id="IPR001890">
    <property type="entry name" value="RNA-binding_CRM"/>
</dbReference>
<dbReference type="SMART" id="SM01103">
    <property type="entry name" value="CRS1_YhbY"/>
    <property type="match status" value="1"/>
</dbReference>
<dbReference type="SUPFAM" id="SSF75471">
    <property type="entry name" value="YhbY-like"/>
    <property type="match status" value="1"/>
</dbReference>
<dbReference type="Gene3D" id="3.30.110.60">
    <property type="entry name" value="YhbY-like"/>
    <property type="match status" value="1"/>
</dbReference>
<dbReference type="NCBIfam" id="TIGR00253">
    <property type="entry name" value="RNA_bind_YhbY"/>
    <property type="match status" value="1"/>
</dbReference>
<dbReference type="STRING" id="656914.SAMN00017405_0861"/>
<dbReference type="PANTHER" id="PTHR40065:SF3">
    <property type="entry name" value="RNA-BINDING PROTEIN YHBY"/>
    <property type="match status" value="1"/>
</dbReference>
<evidence type="ECO:0000256" key="1">
    <source>
        <dbReference type="ARBA" id="ARBA00022884"/>
    </source>
</evidence>
<evidence type="ECO:0000259" key="3">
    <source>
        <dbReference type="PROSITE" id="PS51295"/>
    </source>
</evidence>
<dbReference type="RefSeq" id="WP_084051962.1">
    <property type="nucleotide sequence ID" value="NZ_FWWT01000005.1"/>
</dbReference>
<evidence type="ECO:0000313" key="4">
    <source>
        <dbReference type="EMBL" id="SMB80339.1"/>
    </source>
</evidence>
<keyword evidence="5" id="KW-1185">Reference proteome</keyword>